<dbReference type="InterPro" id="IPR056906">
    <property type="entry name" value="ORF2/G2P_dom"/>
</dbReference>
<evidence type="ECO:0000259" key="1">
    <source>
        <dbReference type="Pfam" id="PF23343"/>
    </source>
</evidence>
<organism evidence="2">
    <name type="scientific">Blackfly microvirus SF02</name>
    <dbReference type="NCBI Taxonomy" id="2576452"/>
    <lineage>
        <taxon>Viruses</taxon>
        <taxon>Monodnaviria</taxon>
        <taxon>Sangervirae</taxon>
        <taxon>Phixviricota</taxon>
        <taxon>Malgrandaviricetes</taxon>
        <taxon>Petitvirales</taxon>
        <taxon>Microviridae</taxon>
        <taxon>Microvirus</taxon>
    </lineage>
</organism>
<dbReference type="Pfam" id="PF23343">
    <property type="entry name" value="REP_ORF2-G2P"/>
    <property type="match status" value="1"/>
</dbReference>
<feature type="domain" description="Replication-associated protein ORF2/G2P" evidence="1">
    <location>
        <begin position="10"/>
        <end position="122"/>
    </location>
</feature>
<accession>A0A4P8PLM0</accession>
<dbReference type="EMBL" id="MK249168">
    <property type="protein sequence ID" value="QCQ84796.1"/>
    <property type="molecule type" value="Genomic_DNA"/>
</dbReference>
<reference evidence="2" key="1">
    <citation type="submission" date="2018-12" db="EMBL/GenBank/DDBJ databases">
        <title>Singled stranded DNA viruses identified in blackflies (Austrosimulium ungulatum) sampled in New Zealand.</title>
        <authorList>
            <person name="Kraberger S."/>
            <person name="Fontenele R.S."/>
            <person name="Schmidlin K."/>
            <person name="Walters M."/>
            <person name="Varsani A."/>
        </authorList>
    </citation>
    <scope>NUCLEOTIDE SEQUENCE [LARGE SCALE GENOMIC DNA]</scope>
    <source>
        <strain evidence="2">084</strain>
    </source>
</reference>
<protein>
    <submittedName>
        <fullName evidence="2">Replication initiator protein</fullName>
    </submittedName>
</protein>
<proteinExistence type="predicted"/>
<sequence>MHEAKMHKSNVFLTMTYDDKNYPWNCSISKRELQLFFKKLRKTGRLIRYFACGEYGPRTKRPHYHALVFNCHFADQRRHAGTDQKPLFISKELNELWGKGFCTIQAVNFTTAQYCAGYITKKITGPKADAHYERIDQYGVVHNVEPEFALMSRRPGIGATWIDKFGKEVYDSDKIIIKGREAPSTRYYDTRLEQLDKLRFDAIRLARRRARARNKADNTHKRLLVKEQIAIAKSKQRRPTL</sequence>
<name>A0A4P8PLM0_9VIRU</name>
<evidence type="ECO:0000313" key="2">
    <source>
        <dbReference type="EMBL" id="QCQ84796.1"/>
    </source>
</evidence>
<dbReference type="Proteomes" id="UP000322767">
    <property type="component" value="Segment"/>
</dbReference>